<evidence type="ECO:0000256" key="2">
    <source>
        <dbReference type="ARBA" id="ARBA00007254"/>
    </source>
</evidence>
<evidence type="ECO:0000256" key="7">
    <source>
        <dbReference type="ARBA" id="ARBA00023065"/>
    </source>
</evidence>
<comment type="subcellular location">
    <subcellularLocation>
        <location evidence="1 10">Cell membrane</location>
        <topology evidence="1 10">Multi-pass membrane protein</topology>
    </subcellularLocation>
</comment>
<dbReference type="GO" id="GO:0005886">
    <property type="term" value="C:plasma membrane"/>
    <property type="evidence" value="ECO:0007669"/>
    <property type="project" value="UniProtKB-SubCell"/>
</dbReference>
<evidence type="ECO:0000256" key="8">
    <source>
        <dbReference type="ARBA" id="ARBA00023136"/>
    </source>
</evidence>
<sequence>MGFVKEFKDFAVKGNVVDMAIGIIIGGAFGKIVSSLVEDVMMPPLGMLTSGLDFTRQKVVIQKEVIDAAGAISQPEVAIRYGNFIQVSINFLLVAMAVFFLVKVINRLRAAEEKAAEVTPPAPPAPPEPTTQEKLLMEIRDALRK</sequence>
<evidence type="ECO:0000313" key="12">
    <source>
        <dbReference type="EMBL" id="SFC54217.1"/>
    </source>
</evidence>
<evidence type="ECO:0000256" key="10">
    <source>
        <dbReference type="HAMAP-Rule" id="MF_00115"/>
    </source>
</evidence>
<gene>
    <name evidence="10" type="primary">mscL</name>
    <name evidence="12" type="ORF">SAMN05421780_106194</name>
</gene>
<dbReference type="NCBIfam" id="TIGR00220">
    <property type="entry name" value="mscL"/>
    <property type="match status" value="1"/>
</dbReference>
<dbReference type="Proteomes" id="UP000199514">
    <property type="component" value="Unassembled WGS sequence"/>
</dbReference>
<feature type="region of interest" description="Disordered" evidence="11">
    <location>
        <begin position="114"/>
        <end position="133"/>
    </location>
</feature>
<feature type="transmembrane region" description="Helical" evidence="10">
    <location>
        <begin position="16"/>
        <end position="37"/>
    </location>
</feature>
<dbReference type="PROSITE" id="PS01327">
    <property type="entry name" value="MSCL"/>
    <property type="match status" value="1"/>
</dbReference>
<keyword evidence="7 10" id="KW-0406">Ion transport</keyword>
<evidence type="ECO:0000313" key="13">
    <source>
        <dbReference type="Proteomes" id="UP000199514"/>
    </source>
</evidence>
<evidence type="ECO:0000256" key="5">
    <source>
        <dbReference type="ARBA" id="ARBA00022692"/>
    </source>
</evidence>
<keyword evidence="8 10" id="KW-0472">Membrane</keyword>
<dbReference type="PANTHER" id="PTHR30266:SF2">
    <property type="entry name" value="LARGE-CONDUCTANCE MECHANOSENSITIVE CHANNEL"/>
    <property type="match status" value="1"/>
</dbReference>
<keyword evidence="3 10" id="KW-0813">Transport</keyword>
<dbReference type="Gene3D" id="1.10.1200.120">
    <property type="entry name" value="Large-conductance mechanosensitive channel, MscL, domain 1"/>
    <property type="match status" value="1"/>
</dbReference>
<evidence type="ECO:0000256" key="6">
    <source>
        <dbReference type="ARBA" id="ARBA00022989"/>
    </source>
</evidence>
<feature type="transmembrane region" description="Helical" evidence="10">
    <location>
        <begin position="84"/>
        <end position="105"/>
    </location>
</feature>
<keyword evidence="4 10" id="KW-1003">Cell membrane</keyword>
<evidence type="ECO:0000256" key="1">
    <source>
        <dbReference type="ARBA" id="ARBA00004651"/>
    </source>
</evidence>
<keyword evidence="13" id="KW-1185">Reference proteome</keyword>
<dbReference type="InterPro" id="IPR001185">
    <property type="entry name" value="MS_channel"/>
</dbReference>
<feature type="compositionally biased region" description="Pro residues" evidence="11">
    <location>
        <begin position="120"/>
        <end position="129"/>
    </location>
</feature>
<dbReference type="NCBIfam" id="NF001843">
    <property type="entry name" value="PRK00567.1-4"/>
    <property type="match status" value="1"/>
</dbReference>
<dbReference type="PRINTS" id="PR01264">
    <property type="entry name" value="MECHCHANNEL"/>
</dbReference>
<comment type="function">
    <text evidence="10">Channel that opens in response to stretch forces in the membrane lipid bilayer. May participate in the regulation of osmotic pressure changes within the cell.</text>
</comment>
<keyword evidence="9 10" id="KW-0407">Ion channel</keyword>
<dbReference type="InterPro" id="IPR019823">
    <property type="entry name" value="Mechanosensitive_channel_CS"/>
</dbReference>
<dbReference type="InterPro" id="IPR037673">
    <property type="entry name" value="MSC/AndL"/>
</dbReference>
<keyword evidence="6 10" id="KW-1133">Transmembrane helix</keyword>
<evidence type="ECO:0000256" key="4">
    <source>
        <dbReference type="ARBA" id="ARBA00022475"/>
    </source>
</evidence>
<evidence type="ECO:0000256" key="3">
    <source>
        <dbReference type="ARBA" id="ARBA00022448"/>
    </source>
</evidence>
<dbReference type="HAMAP" id="MF_00115">
    <property type="entry name" value="MscL"/>
    <property type="match status" value="1"/>
</dbReference>
<reference evidence="12 13" key="1">
    <citation type="submission" date="2016-10" db="EMBL/GenBank/DDBJ databases">
        <authorList>
            <person name="de Groot N.N."/>
        </authorList>
    </citation>
    <scope>NUCLEOTIDE SEQUENCE [LARGE SCALE GENOMIC DNA]</scope>
    <source>
        <strain evidence="12 13">DSM 6793</strain>
    </source>
</reference>
<dbReference type="InterPro" id="IPR036019">
    <property type="entry name" value="MscL_channel"/>
</dbReference>
<comment type="similarity">
    <text evidence="2 10">Belongs to the MscL family.</text>
</comment>
<evidence type="ECO:0000256" key="11">
    <source>
        <dbReference type="SAM" id="MobiDB-lite"/>
    </source>
</evidence>
<dbReference type="OrthoDB" id="9810350at2"/>
<keyword evidence="5 10" id="KW-0812">Transmembrane</keyword>
<dbReference type="EMBL" id="FOLE01000006">
    <property type="protein sequence ID" value="SFC54217.1"/>
    <property type="molecule type" value="Genomic_DNA"/>
</dbReference>
<evidence type="ECO:0000256" key="9">
    <source>
        <dbReference type="ARBA" id="ARBA00023303"/>
    </source>
</evidence>
<dbReference type="STRING" id="927664.SAMN05421780_106194"/>
<dbReference type="AlphaFoldDB" id="A0A1I1JZT6"/>
<dbReference type="Pfam" id="PF01741">
    <property type="entry name" value="MscL"/>
    <property type="match status" value="1"/>
</dbReference>
<proteinExistence type="inferred from homology"/>
<comment type="subunit">
    <text evidence="10">Homopentamer.</text>
</comment>
<dbReference type="GO" id="GO:0008381">
    <property type="term" value="F:mechanosensitive monoatomic ion channel activity"/>
    <property type="evidence" value="ECO:0007669"/>
    <property type="project" value="UniProtKB-UniRule"/>
</dbReference>
<dbReference type="RefSeq" id="WP_091512664.1">
    <property type="nucleotide sequence ID" value="NZ_FOLE01000006.1"/>
</dbReference>
<accession>A0A1I1JZT6</accession>
<organism evidence="12 13">
    <name type="scientific">Flexibacter flexilis DSM 6793</name>
    <dbReference type="NCBI Taxonomy" id="927664"/>
    <lineage>
        <taxon>Bacteria</taxon>
        <taxon>Pseudomonadati</taxon>
        <taxon>Bacteroidota</taxon>
        <taxon>Cytophagia</taxon>
        <taxon>Cytophagales</taxon>
        <taxon>Flexibacteraceae</taxon>
        <taxon>Flexibacter</taxon>
    </lineage>
</organism>
<name>A0A1I1JZT6_9BACT</name>
<dbReference type="PANTHER" id="PTHR30266">
    <property type="entry name" value="MECHANOSENSITIVE CHANNEL MSCL"/>
    <property type="match status" value="1"/>
</dbReference>
<dbReference type="SUPFAM" id="SSF81330">
    <property type="entry name" value="Gated mechanosensitive channel"/>
    <property type="match status" value="1"/>
</dbReference>
<protein>
    <recommendedName>
        <fullName evidence="10">Large-conductance mechanosensitive channel</fullName>
    </recommendedName>
</protein>